<proteinExistence type="predicted"/>
<feature type="transmembrane region" description="Helical" evidence="1">
    <location>
        <begin position="209"/>
        <end position="231"/>
    </location>
</feature>
<dbReference type="EMBL" id="CP012836">
    <property type="protein sequence ID" value="AMQ55963.1"/>
    <property type="molecule type" value="Genomic_DNA"/>
</dbReference>
<feature type="transmembrane region" description="Helical" evidence="1">
    <location>
        <begin position="124"/>
        <end position="148"/>
    </location>
</feature>
<sequence length="238" mass="27314">MNRGTQTDKQITQNLLIYLSFLLIAWIGSLYGNAISGDHAFLRVWQIDNILILLLGLPFLWLQSKVSLPNFFETGISNKNRFLIPALIGIVFGIFDILVIKVLLHPQPYNELPPFLQPFPYSMFLFFSGALEIEVFYRLIPLTIFLAIGTWYQKGKHLNTLFWIGAILTSLREPLEQLPNGSFLLIFYSLGTGFLMNLLQAIYFKNSGFLASLSVRLGHYLFWHILLGIYVEFMELGQ</sequence>
<dbReference type="STRING" id="1727163.AO498_06030"/>
<dbReference type="OrthoDB" id="821171at2"/>
<name>A0A142ELF8_9BACT</name>
<dbReference type="AlphaFoldDB" id="A0A142ELF8"/>
<reference evidence="3" key="1">
    <citation type="submission" date="2015-09" db="EMBL/GenBank/DDBJ databases">
        <title>Complete sequence of Algoriphagus sp. M8-2.</title>
        <authorList>
            <person name="Shintani M."/>
        </authorList>
    </citation>
    <scope>NUCLEOTIDE SEQUENCE [LARGE SCALE GENOMIC DNA]</scope>
    <source>
        <strain evidence="3">M8-2</strain>
    </source>
</reference>
<dbReference type="KEGG" id="alm:AO498_06030"/>
<accession>A0A142ELF8</accession>
<keyword evidence="1" id="KW-0812">Transmembrane</keyword>
<feature type="transmembrane region" description="Helical" evidence="1">
    <location>
        <begin position="182"/>
        <end position="203"/>
    </location>
</feature>
<organism evidence="2 3">
    <name type="scientific">Algoriphagus sanaruensis</name>
    <dbReference type="NCBI Taxonomy" id="1727163"/>
    <lineage>
        <taxon>Bacteria</taxon>
        <taxon>Pseudomonadati</taxon>
        <taxon>Bacteroidota</taxon>
        <taxon>Cytophagia</taxon>
        <taxon>Cytophagales</taxon>
        <taxon>Cyclobacteriaceae</taxon>
        <taxon>Algoriphagus</taxon>
    </lineage>
</organism>
<keyword evidence="3" id="KW-1185">Reference proteome</keyword>
<dbReference type="RefSeq" id="WP_067544756.1">
    <property type="nucleotide sequence ID" value="NZ_CP012836.1"/>
</dbReference>
<feature type="transmembrane region" description="Helical" evidence="1">
    <location>
        <begin position="82"/>
        <end position="104"/>
    </location>
</feature>
<gene>
    <name evidence="2" type="ORF">AO498_06030</name>
</gene>
<evidence type="ECO:0008006" key="4">
    <source>
        <dbReference type="Google" id="ProtNLM"/>
    </source>
</evidence>
<protein>
    <recommendedName>
        <fullName evidence="4">Abortive infection protein</fullName>
    </recommendedName>
</protein>
<dbReference type="PATRIC" id="fig|1727163.4.peg.1255"/>
<feature type="transmembrane region" description="Helical" evidence="1">
    <location>
        <begin position="44"/>
        <end position="62"/>
    </location>
</feature>
<feature type="transmembrane region" description="Helical" evidence="1">
    <location>
        <begin position="12"/>
        <end position="32"/>
    </location>
</feature>
<evidence type="ECO:0000313" key="2">
    <source>
        <dbReference type="EMBL" id="AMQ55963.1"/>
    </source>
</evidence>
<evidence type="ECO:0000313" key="3">
    <source>
        <dbReference type="Proteomes" id="UP000073816"/>
    </source>
</evidence>
<reference evidence="2 3" key="2">
    <citation type="journal article" date="2016" name="Genome Announc.">
        <title>Complete Genome Sequence of Algoriphagus sp. Strain M8-2, Isolated from a Brackish Lake.</title>
        <authorList>
            <person name="Muraguchi Y."/>
            <person name="Kushimoto K."/>
            <person name="Ohtsubo Y."/>
            <person name="Suzuki T."/>
            <person name="Dohra H."/>
            <person name="Kimbara K."/>
            <person name="Shintani M."/>
        </authorList>
    </citation>
    <scope>NUCLEOTIDE SEQUENCE [LARGE SCALE GENOMIC DNA]</scope>
    <source>
        <strain evidence="2 3">M8-2</strain>
    </source>
</reference>
<keyword evidence="1" id="KW-1133">Transmembrane helix</keyword>
<dbReference type="Proteomes" id="UP000073816">
    <property type="component" value="Chromosome"/>
</dbReference>
<keyword evidence="1" id="KW-0472">Membrane</keyword>
<evidence type="ECO:0000256" key="1">
    <source>
        <dbReference type="SAM" id="Phobius"/>
    </source>
</evidence>